<dbReference type="AlphaFoldDB" id="A0A1J9RAC6"/>
<comment type="caution">
    <text evidence="2">The sequence shown here is derived from an EMBL/GenBank/DDBJ whole genome shotgun (WGS) entry which is preliminary data.</text>
</comment>
<proteinExistence type="predicted"/>
<accession>A0A1J9RAC6</accession>
<organism evidence="2 3">
    <name type="scientific">Diplodia corticola</name>
    <dbReference type="NCBI Taxonomy" id="236234"/>
    <lineage>
        <taxon>Eukaryota</taxon>
        <taxon>Fungi</taxon>
        <taxon>Dikarya</taxon>
        <taxon>Ascomycota</taxon>
        <taxon>Pezizomycotina</taxon>
        <taxon>Dothideomycetes</taxon>
        <taxon>Dothideomycetes incertae sedis</taxon>
        <taxon>Botryosphaeriales</taxon>
        <taxon>Botryosphaeriaceae</taxon>
        <taxon>Diplodia</taxon>
    </lineage>
</organism>
<protein>
    <submittedName>
        <fullName evidence="2">Ankyrin repeat protein</fullName>
    </submittedName>
</protein>
<dbReference type="Proteomes" id="UP000183809">
    <property type="component" value="Unassembled WGS sequence"/>
</dbReference>
<gene>
    <name evidence="2" type="ORF">BKCO1_8300025</name>
</gene>
<reference evidence="2 3" key="1">
    <citation type="submission" date="2016-10" db="EMBL/GenBank/DDBJ databases">
        <title>Proteomics and genomics reveal pathogen-plant mechanisms compatible with a hemibiotrophic lifestyle of Diplodia corticola.</title>
        <authorList>
            <person name="Fernandes I."/>
            <person name="De Jonge R."/>
            <person name="Van De Peer Y."/>
            <person name="Devreese B."/>
            <person name="Alves A."/>
            <person name="Esteves A.C."/>
        </authorList>
    </citation>
    <scope>NUCLEOTIDE SEQUENCE [LARGE SCALE GENOMIC DNA]</scope>
    <source>
        <strain evidence="2 3">CBS 112549</strain>
    </source>
</reference>
<dbReference type="EMBL" id="MNUE01000083">
    <property type="protein sequence ID" value="OJD29371.1"/>
    <property type="molecule type" value="Genomic_DNA"/>
</dbReference>
<dbReference type="GeneID" id="31019782"/>
<evidence type="ECO:0000313" key="3">
    <source>
        <dbReference type="Proteomes" id="UP000183809"/>
    </source>
</evidence>
<feature type="region of interest" description="Disordered" evidence="1">
    <location>
        <begin position="222"/>
        <end position="323"/>
    </location>
</feature>
<evidence type="ECO:0000313" key="2">
    <source>
        <dbReference type="EMBL" id="OJD29371.1"/>
    </source>
</evidence>
<feature type="compositionally biased region" description="Low complexity" evidence="1">
    <location>
        <begin position="246"/>
        <end position="286"/>
    </location>
</feature>
<evidence type="ECO:0000256" key="1">
    <source>
        <dbReference type="SAM" id="MobiDB-lite"/>
    </source>
</evidence>
<name>A0A1J9RAC6_9PEZI</name>
<dbReference type="STRING" id="236234.A0A1J9RAC6"/>
<sequence>MDPVTVLGIVNAAANLGLRCVSIVHALHTAAERFKTAQLSIVSLVEECSTIELAWDQLRVYVETELANVPENEQIVNRIQRSLHAGELVIAALQKDLDEALSSPLKSGLLQRTKVVWKEDILKDHQSRIRGQVGALTLLLQVIRLPRPTERERLLTVKARVFDDSDASAYSIVPSICDTASISSRATQTTTATEAGDDIRYIPLDFEDSLFTSWVYKRNFRRPGQAPSAMPPPTTRRFSLGRRSLRSNPRSSSSSQSPDDTASVAAASSSDGSSAIFSSTTSAGSSDRVRRPSLVSPITPVTPLGFSERASFSSSSTCPDAEGADKLTKLFEVMGLPKDEAARRKREMTRRP</sequence>
<keyword evidence="3" id="KW-1185">Reference proteome</keyword>
<dbReference type="RefSeq" id="XP_020125631.1">
    <property type="nucleotide sequence ID" value="XM_020279519.1"/>
</dbReference>
<dbReference type="OrthoDB" id="341259at2759"/>